<dbReference type="SUPFAM" id="SSF161234">
    <property type="entry name" value="E7 C-terminal domain-like"/>
    <property type="match status" value="1"/>
</dbReference>
<evidence type="ECO:0000256" key="16">
    <source>
        <dbReference type="ARBA" id="ARBA00023280"/>
    </source>
</evidence>
<evidence type="ECO:0000256" key="14">
    <source>
        <dbReference type="ARBA" id="ARBA00023200"/>
    </source>
</evidence>
<evidence type="ECO:0000256" key="11">
    <source>
        <dbReference type="ARBA" id="ARBA00023125"/>
    </source>
</evidence>
<dbReference type="GO" id="GO:0042025">
    <property type="term" value="C:host cell nucleus"/>
    <property type="evidence" value="ECO:0007669"/>
    <property type="project" value="UniProtKB-SubCell"/>
</dbReference>
<evidence type="ECO:0000256" key="1">
    <source>
        <dbReference type="ARBA" id="ARBA00022504"/>
    </source>
</evidence>
<comment type="similarity">
    <text evidence="18">Belongs to the papillomaviridae E7 protein family.</text>
</comment>
<evidence type="ECO:0000256" key="12">
    <source>
        <dbReference type="ARBA" id="ARBA00023159"/>
    </source>
</evidence>
<comment type="subcellular location">
    <subcellularLocation>
        <location evidence="18">Host cytoplasm</location>
    </subcellularLocation>
    <subcellularLocation>
        <location evidence="18">Host nucleus</location>
    </subcellularLocation>
    <text evidence="18">Predominantly found in the host nucleus.</text>
</comment>
<evidence type="ECO:0000256" key="13">
    <source>
        <dbReference type="ARBA" id="ARBA00023163"/>
    </source>
</evidence>
<evidence type="ECO:0000256" key="18">
    <source>
        <dbReference type="HAMAP-Rule" id="MF_04004"/>
    </source>
</evidence>
<evidence type="ECO:0000256" key="17">
    <source>
        <dbReference type="ARBA" id="ARBA00023309"/>
    </source>
</evidence>
<keyword evidence="11 18" id="KW-0238">DNA-binding</keyword>
<keyword evidence="9 18" id="KW-0862">Zinc</keyword>
<comment type="PTM">
    <text evidence="18">Highly phosphorylated.</text>
</comment>
<dbReference type="InterPro" id="IPR000148">
    <property type="entry name" value="Papilloma_E7"/>
</dbReference>
<keyword evidence="6 18" id="KW-0479">Metal-binding</keyword>
<dbReference type="GO" id="GO:0008270">
    <property type="term" value="F:zinc ion binding"/>
    <property type="evidence" value="ECO:0007669"/>
    <property type="project" value="UniProtKB-KW"/>
</dbReference>
<keyword evidence="2 18" id="KW-0244">Early protein</keyword>
<keyword evidence="10 18" id="KW-0805">Transcription regulation</keyword>
<accession>A0AAU7E2Y2</accession>
<dbReference type="EMBL" id="PP711991">
    <property type="protein sequence ID" value="XBH24119.1"/>
    <property type="molecule type" value="Genomic_DNA"/>
</dbReference>
<keyword evidence="1 18" id="KW-1121">Modulation of host cell cycle by virus</keyword>
<dbReference type="GO" id="GO:0003677">
    <property type="term" value="F:DNA binding"/>
    <property type="evidence" value="ECO:0007669"/>
    <property type="project" value="UniProtKB-UniRule"/>
</dbReference>
<evidence type="ECO:0000256" key="15">
    <source>
        <dbReference type="ARBA" id="ARBA00023258"/>
    </source>
</evidence>
<dbReference type="Gene3D" id="3.30.160.330">
    <property type="match status" value="1"/>
</dbReference>
<dbReference type="GO" id="GO:0006351">
    <property type="term" value="P:DNA-templated transcription"/>
    <property type="evidence" value="ECO:0007669"/>
    <property type="project" value="UniProtKB-UniRule"/>
</dbReference>
<keyword evidence="7 18" id="KW-0863">Zinc-finger</keyword>
<dbReference type="GO" id="GO:0019904">
    <property type="term" value="F:protein domain specific binding"/>
    <property type="evidence" value="ECO:0007669"/>
    <property type="project" value="UniProtKB-UniRule"/>
</dbReference>
<feature type="short sequence motif" description="Nuclear export signal" evidence="18">
    <location>
        <begin position="68"/>
        <end position="76"/>
    </location>
</feature>
<evidence type="ECO:0000256" key="5">
    <source>
        <dbReference type="ARBA" id="ARBA00022632"/>
    </source>
</evidence>
<evidence type="ECO:0000256" key="4">
    <source>
        <dbReference type="ARBA" id="ARBA00022581"/>
    </source>
</evidence>
<evidence type="ECO:0000256" key="7">
    <source>
        <dbReference type="ARBA" id="ARBA00022771"/>
    </source>
</evidence>
<keyword evidence="3 18" id="KW-1048">Host nucleus</keyword>
<protein>
    <recommendedName>
        <fullName evidence="18">Protein E7</fullName>
    </recommendedName>
</protein>
<keyword evidence="14 18" id="KW-1035">Host cytoplasm</keyword>
<organism evidence="19">
    <name type="scientific">Eidolon bat papillomavirus</name>
    <dbReference type="NCBI Taxonomy" id="3141875"/>
    <lineage>
        <taxon>Viruses</taxon>
        <taxon>Monodnaviria</taxon>
        <taxon>Shotokuvirae</taxon>
        <taxon>Cossaviricota</taxon>
        <taxon>Papovaviricetes</taxon>
        <taxon>Zurhausenvirales</taxon>
        <taxon>Papillomaviridae</taxon>
    </lineage>
</organism>
<evidence type="ECO:0000313" key="19">
    <source>
        <dbReference type="EMBL" id="XBH24119.1"/>
    </source>
</evidence>
<name>A0AAU7E2Y2_9PAPI</name>
<keyword evidence="15" id="KW-0922">Interferon antiviral system evasion</keyword>
<evidence type="ECO:0000256" key="10">
    <source>
        <dbReference type="ARBA" id="ARBA00023015"/>
    </source>
</evidence>
<keyword evidence="16 18" id="KW-0899">Viral immunoevasion</keyword>
<keyword evidence="4 18" id="KW-0945">Host-virus interaction</keyword>
<dbReference type="GO" id="GO:0039645">
    <property type="term" value="P:symbiont-mediated perturbation of host cell cycle G1/S transition checkpoint"/>
    <property type="evidence" value="ECO:0007669"/>
    <property type="project" value="UniProtKB-UniRule"/>
</dbReference>
<reference evidence="19" key="2">
    <citation type="submission" date="2024-02" db="EMBL/GenBank/DDBJ databases">
        <authorList>
            <person name="Hu B."/>
        </authorList>
    </citation>
    <scope>NUCLEOTIDE SEQUENCE</scope>
    <source>
        <strain evidence="19">3A/Kenya/BAT613/2015</strain>
    </source>
</reference>
<dbReference type="Pfam" id="PF00527">
    <property type="entry name" value="E7"/>
    <property type="match status" value="1"/>
</dbReference>
<reference evidence="19" key="1">
    <citation type="journal article" date="2024" name="Microbiome">
        <title>Substantial viral diversity in bats and rodents from East Africa: insights into evolution, recombination, and cocirculation.</title>
        <authorList>
            <person name="Wang D."/>
            <person name="Yang X."/>
            <person name="Ren Z."/>
            <person name="Hu B."/>
            <person name="Zhao H."/>
            <person name="Yang K."/>
            <person name="Shi P."/>
            <person name="Zhang Z."/>
            <person name="Feng Q."/>
            <person name="Nawenja C.V."/>
            <person name="Obanda V."/>
            <person name="Robert K."/>
            <person name="Nalikka B."/>
            <person name="Waruhiu C.N."/>
            <person name="Ochola G.O."/>
            <person name="Onyuok S.O."/>
            <person name="Ochieng H."/>
            <person name="Li B."/>
            <person name="Zhu Y."/>
            <person name="Si H."/>
            <person name="Yin J."/>
            <person name="Kristiansen K."/>
            <person name="Jin X."/>
            <person name="Xu X."/>
            <person name="Xiao M."/>
            <person name="Agwanda B."/>
            <person name="Ommeh S."/>
            <person name="Li J."/>
            <person name="Shi Z.L."/>
        </authorList>
    </citation>
    <scope>NUCLEOTIDE SEQUENCE</scope>
    <source>
        <strain evidence="19">3A/Kenya/BAT613/2015</strain>
    </source>
</reference>
<dbReference type="GO" id="GO:0052170">
    <property type="term" value="P:symbiont-mediated suppression of host innate immune response"/>
    <property type="evidence" value="ECO:0007669"/>
    <property type="project" value="UniProtKB-KW"/>
</dbReference>
<dbReference type="GO" id="GO:0003700">
    <property type="term" value="F:DNA-binding transcription factor activity"/>
    <property type="evidence" value="ECO:0007669"/>
    <property type="project" value="UniProtKB-UniRule"/>
</dbReference>
<gene>
    <name evidence="18" type="primary">E7</name>
</gene>
<keyword evidence="17 18" id="KW-1078">G1/S host cell cycle checkpoint dysregulation by virus</keyword>
<dbReference type="GO" id="GO:0039502">
    <property type="term" value="P:symbiont-mediated suppression of host type I interferon-mediated signaling pathway"/>
    <property type="evidence" value="ECO:0007669"/>
    <property type="project" value="UniProtKB-UniRule"/>
</dbReference>
<evidence type="ECO:0000256" key="8">
    <source>
        <dbReference type="ARBA" id="ARBA00022830"/>
    </source>
</evidence>
<evidence type="ECO:0000256" key="3">
    <source>
        <dbReference type="ARBA" id="ARBA00022562"/>
    </source>
</evidence>
<proteinExistence type="inferred from homology"/>
<comment type="function">
    <text evidence="18">Plays a role in viral genome replication by driving entry of quiescent cells into the cell cycle. Stimulation of progression from G1 to S phase allows the virus to efficiently use the cellular DNA replicating machinery to achieve viral genome replication. E7 protein has both transforming and trans-activating activities. Induces the disassembly of the E2F1 transcription factor from RB1, with subsequent transcriptional activation of E2F1-regulated S-phase genes. Interferes with host histone deacetylation mediated by HDAC1 and HDAC2, leading to transcription activation. Plays also a role in the inhibition of both antiviral and antiproliferative functions of host interferon alpha. Interaction with host TMEM173/STING impairs the ability of TMEM173/STING to sense cytosolic DNA and promote the production of type I interferon (IFN-alpha and IFN-beta).</text>
</comment>
<keyword evidence="13 18" id="KW-0804">Transcription</keyword>
<dbReference type="GO" id="GO:0030430">
    <property type="term" value="C:host cell cytoplasm"/>
    <property type="evidence" value="ECO:0007669"/>
    <property type="project" value="UniProtKB-SubCell"/>
</dbReference>
<keyword evidence="5 18" id="KW-1090">Inhibition of host innate immune response by virus</keyword>
<keyword evidence="8 18" id="KW-1114">Inhibition of host interferon signaling pathway by virus</keyword>
<comment type="domain">
    <text evidence="18">The E7 terminal domain is an intrinsically disordered domain, whose flexibility and conformational transitions confer target adaptability to the oncoprotein. It allows adaptation to a variety of protein targets and exposes the PEST degradation sequence that regulates its turnover in the cell.</text>
</comment>
<evidence type="ECO:0000256" key="2">
    <source>
        <dbReference type="ARBA" id="ARBA00022518"/>
    </source>
</evidence>
<evidence type="ECO:0000256" key="9">
    <source>
        <dbReference type="ARBA" id="ARBA00022833"/>
    </source>
</evidence>
<dbReference type="HAMAP" id="MF_04004">
    <property type="entry name" value="PPV_E7"/>
    <property type="match status" value="1"/>
</dbReference>
<sequence>MIGPEGHRGGDITLALEAATAEVPVAINSEEEESEEELVDYSPFKVLVSCGLCSNKVKVNLLATAAAIRSFQTLVIEEELFVVCPACGNSAFQQRNGV</sequence>
<comment type="caution">
    <text evidence="18">Lacks conserved residue(s) required for the propagation of feature annotation.</text>
</comment>
<keyword evidence="12 18" id="KW-0010">Activator</keyword>
<evidence type="ECO:0000256" key="6">
    <source>
        <dbReference type="ARBA" id="ARBA00022723"/>
    </source>
</evidence>
<comment type="subunit">
    <text evidence="18">Homodimer. Homooligomer. Interacts with host RB1; this interaction induces dissociation of RB1-E2F1 complex thereby disrupting RB1 activity. Interacts with host EP300; this interaction represses EP300 transcriptional activity. Interacts with protein E2; this interaction inhibits E7 oncogenic activity. Interacts with host TMEM173/STING; this interaction impairs the ability of TMEM173/STING to sense cytosolic DNA and promote the production of type I interferon (IFN-alpha and IFN-beta).</text>
</comment>